<feature type="compositionally biased region" description="Low complexity" evidence="7">
    <location>
        <begin position="83"/>
        <end position="98"/>
    </location>
</feature>
<dbReference type="GO" id="GO:0005634">
    <property type="term" value="C:nucleus"/>
    <property type="evidence" value="ECO:0000318"/>
    <property type="project" value="GO_Central"/>
</dbReference>
<dbReference type="CDD" id="cd00086">
    <property type="entry name" value="homeodomain"/>
    <property type="match status" value="2"/>
</dbReference>
<evidence type="ECO:0000256" key="7">
    <source>
        <dbReference type="SAM" id="MobiDB-lite"/>
    </source>
</evidence>
<dbReference type="Proteomes" id="UP000001064">
    <property type="component" value="Unassembled WGS sequence"/>
</dbReference>
<proteinExistence type="predicted"/>
<dbReference type="OrthoDB" id="6097457at2759"/>
<dbReference type="eggNOG" id="ENOG502RHY1">
    <property type="taxonomic scope" value="Eukaryota"/>
</dbReference>
<evidence type="ECO:0000256" key="3">
    <source>
        <dbReference type="ARBA" id="ARBA00023155"/>
    </source>
</evidence>
<reference evidence="10" key="1">
    <citation type="journal article" date="2011" name="Genome Biol.">
        <title>Comparative genomics of the social amoebae Dictyostelium discoideum and Dictyostelium purpureum.</title>
        <authorList>
            <consortium name="US DOE Joint Genome Institute (JGI-PGF)"/>
            <person name="Sucgang R."/>
            <person name="Kuo A."/>
            <person name="Tian X."/>
            <person name="Salerno W."/>
            <person name="Parikh A."/>
            <person name="Feasley C.L."/>
            <person name="Dalin E."/>
            <person name="Tu H."/>
            <person name="Huang E."/>
            <person name="Barry K."/>
            <person name="Lindquist E."/>
            <person name="Shapiro H."/>
            <person name="Bruce D."/>
            <person name="Schmutz J."/>
            <person name="Salamov A."/>
            <person name="Fey P."/>
            <person name="Gaudet P."/>
            <person name="Anjard C."/>
            <person name="Babu M.M."/>
            <person name="Basu S."/>
            <person name="Bushmanova Y."/>
            <person name="van der Wel H."/>
            <person name="Katoh-Kurasawa M."/>
            <person name="Dinh C."/>
            <person name="Coutinho P.M."/>
            <person name="Saito T."/>
            <person name="Elias M."/>
            <person name="Schaap P."/>
            <person name="Kay R.R."/>
            <person name="Henrissat B."/>
            <person name="Eichinger L."/>
            <person name="Rivero F."/>
            <person name="Putnam N.H."/>
            <person name="West C.M."/>
            <person name="Loomis W.F."/>
            <person name="Chisholm R.L."/>
            <person name="Shaulsky G."/>
            <person name="Strassmann J.E."/>
            <person name="Queller D.C."/>
            <person name="Kuspa A."/>
            <person name="Grigoriev I.V."/>
        </authorList>
    </citation>
    <scope>NUCLEOTIDE SEQUENCE [LARGE SCALE GENOMIC DNA]</scope>
    <source>
        <strain evidence="10">QSDP1</strain>
    </source>
</reference>
<comment type="subcellular location">
    <subcellularLocation>
        <location evidence="1 5 6">Nucleus</location>
    </subcellularLocation>
</comment>
<feature type="compositionally biased region" description="Low complexity" evidence="7">
    <location>
        <begin position="316"/>
        <end position="328"/>
    </location>
</feature>
<feature type="region of interest" description="Disordered" evidence="7">
    <location>
        <begin position="315"/>
        <end position="341"/>
    </location>
</feature>
<evidence type="ECO:0000256" key="1">
    <source>
        <dbReference type="ARBA" id="ARBA00004123"/>
    </source>
</evidence>
<dbReference type="SUPFAM" id="SSF46689">
    <property type="entry name" value="Homeodomain-like"/>
    <property type="match status" value="2"/>
</dbReference>
<keyword evidence="3 5" id="KW-0371">Homeobox</keyword>
<dbReference type="InParanoid" id="F1A6D1"/>
<dbReference type="VEuPathDB" id="AmoebaDB:DICPUDRAFT_160463"/>
<dbReference type="PROSITE" id="PS50071">
    <property type="entry name" value="HOMEOBOX_2"/>
    <property type="match status" value="2"/>
</dbReference>
<dbReference type="GO" id="GO:0003677">
    <property type="term" value="F:DNA binding"/>
    <property type="evidence" value="ECO:0007669"/>
    <property type="project" value="UniProtKB-UniRule"/>
</dbReference>
<evidence type="ECO:0000313" key="10">
    <source>
        <dbReference type="Proteomes" id="UP000001064"/>
    </source>
</evidence>
<evidence type="ECO:0000259" key="8">
    <source>
        <dbReference type="PROSITE" id="PS50071"/>
    </source>
</evidence>
<feature type="DNA-binding region" description="Homeobox" evidence="5">
    <location>
        <begin position="193"/>
        <end position="236"/>
    </location>
</feature>
<dbReference type="AlphaFoldDB" id="F1A6D1"/>
<name>F1A6D1_DICPU</name>
<evidence type="ECO:0000256" key="5">
    <source>
        <dbReference type="PROSITE-ProRule" id="PRU00108"/>
    </source>
</evidence>
<dbReference type="PROSITE" id="PS00027">
    <property type="entry name" value="HOMEOBOX_1"/>
    <property type="match status" value="1"/>
</dbReference>
<protein>
    <recommendedName>
        <fullName evidence="8">Homeobox domain-containing protein</fullName>
    </recommendedName>
</protein>
<dbReference type="SMART" id="SM00389">
    <property type="entry name" value="HOX"/>
    <property type="match status" value="2"/>
</dbReference>
<dbReference type="Gene3D" id="1.10.10.60">
    <property type="entry name" value="Homeodomain-like"/>
    <property type="match status" value="2"/>
</dbReference>
<dbReference type="EMBL" id="GL871719">
    <property type="protein sequence ID" value="EGC28249.1"/>
    <property type="molecule type" value="Genomic_DNA"/>
</dbReference>
<keyword evidence="4 5" id="KW-0539">Nucleus</keyword>
<evidence type="ECO:0000256" key="4">
    <source>
        <dbReference type="ARBA" id="ARBA00023242"/>
    </source>
</evidence>
<dbReference type="Pfam" id="PF00046">
    <property type="entry name" value="Homeodomain"/>
    <property type="match status" value="2"/>
</dbReference>
<dbReference type="InterPro" id="IPR001356">
    <property type="entry name" value="HD"/>
</dbReference>
<feature type="region of interest" description="Disordered" evidence="7">
    <location>
        <begin position="83"/>
        <end position="103"/>
    </location>
</feature>
<feature type="domain" description="Homeobox" evidence="8">
    <location>
        <begin position="112"/>
        <end position="172"/>
    </location>
</feature>
<dbReference type="PANTHER" id="PTHR15467">
    <property type="entry name" value="ZINC-FINGERS AND HOMEOBOXES RELATED"/>
    <property type="match status" value="1"/>
</dbReference>
<gene>
    <name evidence="9" type="ORF">DICPUDRAFT_160463</name>
</gene>
<dbReference type="STRING" id="5786.F1A6D1"/>
<feature type="domain" description="Homeobox" evidence="8">
    <location>
        <begin position="191"/>
        <end position="235"/>
    </location>
</feature>
<keyword evidence="10" id="KW-1185">Reference proteome</keyword>
<evidence type="ECO:0000256" key="6">
    <source>
        <dbReference type="RuleBase" id="RU000682"/>
    </source>
</evidence>
<dbReference type="KEGG" id="dpp:DICPUDRAFT_160463"/>
<feature type="DNA-binding region" description="Homeobox" evidence="5">
    <location>
        <begin position="114"/>
        <end position="173"/>
    </location>
</feature>
<sequence length="369" mass="43749">MDLFQINICFNHHSFHNRHHYHPYNHLQSNKNYNHIENNSLNTNESYFSNSYNLNLLQNIELNNINNNNNNNEYKKNNITINDKNNKNNNNINSNNSNESDDNKDFVFVHLNKVKKTRSKKTREHKEELELCFKKNPFPDAIEKEIIAYQLDMSVDQIITWFKHKRESLKKANNLEYKEKCIKKFTKTTKELNYFFYNSPFPSNENIEYFAFNYGVPEDKIQIWFKSKRHSLRETHVFLNNKAIDKKSLLDNNLNISEIDNNVDKINLNESLISFDFNDNKRKIKSININNNSYQISTFDSTVYKINISDYRNHNKTYNKTNNNNNNNSDQDNKTPSNDNHSGLCKNNSCCPSPTLLENNKLSINFINN</sequence>
<dbReference type="GO" id="GO:0000981">
    <property type="term" value="F:DNA-binding transcription factor activity, RNA polymerase II-specific"/>
    <property type="evidence" value="ECO:0000318"/>
    <property type="project" value="GO_Central"/>
</dbReference>
<dbReference type="GO" id="GO:0006357">
    <property type="term" value="P:regulation of transcription by RNA polymerase II"/>
    <property type="evidence" value="ECO:0000318"/>
    <property type="project" value="GO_Central"/>
</dbReference>
<dbReference type="InterPro" id="IPR017970">
    <property type="entry name" value="Homeobox_CS"/>
</dbReference>
<dbReference type="RefSeq" id="XP_003295225.1">
    <property type="nucleotide sequence ID" value="XM_003295177.1"/>
</dbReference>
<evidence type="ECO:0000256" key="2">
    <source>
        <dbReference type="ARBA" id="ARBA00023125"/>
    </source>
</evidence>
<keyword evidence="2 5" id="KW-0238">DNA-binding</keyword>
<evidence type="ECO:0000313" key="9">
    <source>
        <dbReference type="EMBL" id="EGC28249.1"/>
    </source>
</evidence>
<organism evidence="9 10">
    <name type="scientific">Dictyostelium purpureum</name>
    <name type="common">Slime mold</name>
    <dbReference type="NCBI Taxonomy" id="5786"/>
    <lineage>
        <taxon>Eukaryota</taxon>
        <taxon>Amoebozoa</taxon>
        <taxon>Evosea</taxon>
        <taxon>Eumycetozoa</taxon>
        <taxon>Dictyostelia</taxon>
        <taxon>Dictyosteliales</taxon>
        <taxon>Dictyosteliaceae</taxon>
        <taxon>Dictyostelium</taxon>
    </lineage>
</organism>
<dbReference type="PANTHER" id="PTHR15467:SF9">
    <property type="entry name" value="HOMEOBOX DOMAIN-CONTAINING PROTEIN"/>
    <property type="match status" value="1"/>
</dbReference>
<dbReference type="GeneID" id="10511331"/>
<dbReference type="InterPro" id="IPR009057">
    <property type="entry name" value="Homeodomain-like_sf"/>
</dbReference>
<accession>F1A6D1</accession>